<evidence type="ECO:0000256" key="3">
    <source>
        <dbReference type="ARBA" id="ARBA00022801"/>
    </source>
</evidence>
<evidence type="ECO:0000313" key="7">
    <source>
        <dbReference type="Proteomes" id="UP001596174"/>
    </source>
</evidence>
<evidence type="ECO:0000259" key="5">
    <source>
        <dbReference type="PROSITE" id="PS51935"/>
    </source>
</evidence>
<dbReference type="PROSITE" id="PS51935">
    <property type="entry name" value="NLPC_P60"/>
    <property type="match status" value="1"/>
</dbReference>
<evidence type="ECO:0000313" key="6">
    <source>
        <dbReference type="EMBL" id="MFC5907903.1"/>
    </source>
</evidence>
<reference evidence="7" key="1">
    <citation type="journal article" date="2019" name="Int. J. Syst. Evol. Microbiol.">
        <title>The Global Catalogue of Microorganisms (GCM) 10K type strain sequencing project: providing services to taxonomists for standard genome sequencing and annotation.</title>
        <authorList>
            <consortium name="The Broad Institute Genomics Platform"/>
            <consortium name="The Broad Institute Genome Sequencing Center for Infectious Disease"/>
            <person name="Wu L."/>
            <person name="Ma J."/>
        </authorList>
    </citation>
    <scope>NUCLEOTIDE SEQUENCE [LARGE SCALE GENOMIC DNA]</scope>
    <source>
        <strain evidence="7">JCM 4816</strain>
    </source>
</reference>
<dbReference type="Gene3D" id="1.10.530.10">
    <property type="match status" value="1"/>
</dbReference>
<dbReference type="InterPro" id="IPR051794">
    <property type="entry name" value="PG_Endopeptidase_C40"/>
</dbReference>
<proteinExistence type="inferred from homology"/>
<dbReference type="PANTHER" id="PTHR47359:SF3">
    <property type="entry name" value="NLP_P60 DOMAIN-CONTAINING PROTEIN-RELATED"/>
    <property type="match status" value="1"/>
</dbReference>
<dbReference type="Pfam" id="PF00877">
    <property type="entry name" value="NLPC_P60"/>
    <property type="match status" value="1"/>
</dbReference>
<dbReference type="Pfam" id="PF01464">
    <property type="entry name" value="SLT"/>
    <property type="match status" value="1"/>
</dbReference>
<gene>
    <name evidence="6" type="ORF">ACFP3V_11835</name>
</gene>
<dbReference type="SUPFAM" id="SSF53955">
    <property type="entry name" value="Lysozyme-like"/>
    <property type="match status" value="1"/>
</dbReference>
<dbReference type="CDD" id="cd13399">
    <property type="entry name" value="Slt35-like"/>
    <property type="match status" value="1"/>
</dbReference>
<evidence type="ECO:0000256" key="2">
    <source>
        <dbReference type="ARBA" id="ARBA00022670"/>
    </source>
</evidence>
<comment type="similarity">
    <text evidence="1">Belongs to the peptidase C40 family.</text>
</comment>
<feature type="domain" description="NlpC/P60" evidence="5">
    <location>
        <begin position="195"/>
        <end position="320"/>
    </location>
</feature>
<evidence type="ECO:0000256" key="1">
    <source>
        <dbReference type="ARBA" id="ARBA00007074"/>
    </source>
</evidence>
<name>A0ABW1G0B1_9ACTN</name>
<evidence type="ECO:0000256" key="4">
    <source>
        <dbReference type="ARBA" id="ARBA00022807"/>
    </source>
</evidence>
<keyword evidence="4" id="KW-0788">Thiol protease</keyword>
<dbReference type="Gene3D" id="3.90.1720.10">
    <property type="entry name" value="endopeptidase domain like (from Nostoc punctiforme)"/>
    <property type="match status" value="1"/>
</dbReference>
<protein>
    <submittedName>
        <fullName evidence="6">NlpC/P60 family protein</fullName>
    </submittedName>
</protein>
<dbReference type="EMBL" id="JBHSQJ010000046">
    <property type="protein sequence ID" value="MFC5907903.1"/>
    <property type="molecule type" value="Genomic_DNA"/>
</dbReference>
<dbReference type="Proteomes" id="UP001596174">
    <property type="component" value="Unassembled WGS sequence"/>
</dbReference>
<dbReference type="InterPro" id="IPR023346">
    <property type="entry name" value="Lysozyme-like_dom_sf"/>
</dbReference>
<dbReference type="SUPFAM" id="SSF54001">
    <property type="entry name" value="Cysteine proteinases"/>
    <property type="match status" value="1"/>
</dbReference>
<sequence>MTTSSAPVRATTTAAAGCGAALLLVTAALVAAISAAVTLATGGIGMLFMGGPGPSGSTLAGIPPRMLTLYQQAAATCPGLPWTVLAAIGKIESDHGRAPNQTSSAGAVGPMQFLPATFAAYDHPIPPGGANPPTPWDLVDAVHAAARLLCANGARNGRNIPGAVYSYNHDHAYVSQVLTQARQYATTASEAESPPGAAERALAYARTQLGVPYQWGAESPGRAFDCSGLTQAAYAAAGIHLPRTAQEQYDRGPLLPAGRPIQPGDLVFFGTSTRHITHVGIAVSPTDMIDAPHTGAVIRQERINPSAFAGATRPGDSVPVPANSLLRPLPGSERQAAAAPRVLVLDDFALKKVHGEEAPLGDG</sequence>
<comment type="caution">
    <text evidence="6">The sequence shown here is derived from an EMBL/GenBank/DDBJ whole genome shotgun (WGS) entry which is preliminary data.</text>
</comment>
<keyword evidence="2" id="KW-0645">Protease</keyword>
<dbReference type="InterPro" id="IPR000064">
    <property type="entry name" value="NLP_P60_dom"/>
</dbReference>
<keyword evidence="7" id="KW-1185">Reference proteome</keyword>
<dbReference type="InterPro" id="IPR038765">
    <property type="entry name" value="Papain-like_cys_pep_sf"/>
</dbReference>
<keyword evidence="3" id="KW-0378">Hydrolase</keyword>
<dbReference type="PANTHER" id="PTHR47359">
    <property type="entry name" value="PEPTIDOGLYCAN DL-ENDOPEPTIDASE CWLO"/>
    <property type="match status" value="1"/>
</dbReference>
<accession>A0ABW1G0B1</accession>
<dbReference type="RefSeq" id="WP_380582792.1">
    <property type="nucleotide sequence ID" value="NZ_JBHSQJ010000046.1"/>
</dbReference>
<dbReference type="InterPro" id="IPR008258">
    <property type="entry name" value="Transglycosylase_SLT_dom_1"/>
</dbReference>
<organism evidence="6 7">
    <name type="scientific">Streptacidiphilus monticola</name>
    <dbReference type="NCBI Taxonomy" id="2161674"/>
    <lineage>
        <taxon>Bacteria</taxon>
        <taxon>Bacillati</taxon>
        <taxon>Actinomycetota</taxon>
        <taxon>Actinomycetes</taxon>
        <taxon>Kitasatosporales</taxon>
        <taxon>Streptomycetaceae</taxon>
        <taxon>Streptacidiphilus</taxon>
    </lineage>
</organism>